<evidence type="ECO:0000256" key="1">
    <source>
        <dbReference type="SAM" id="SignalP"/>
    </source>
</evidence>
<dbReference type="RefSeq" id="WP_128389384.1">
    <property type="nucleotide sequence ID" value="NZ_SBII01000004.1"/>
</dbReference>
<evidence type="ECO:0000313" key="3">
    <source>
        <dbReference type="Proteomes" id="UP000287527"/>
    </source>
</evidence>
<dbReference type="AlphaFoldDB" id="A0A3S3R0Q7"/>
<organism evidence="2 3">
    <name type="scientific">Flavobacterium cerinum</name>
    <dbReference type="NCBI Taxonomy" id="2502784"/>
    <lineage>
        <taxon>Bacteria</taxon>
        <taxon>Pseudomonadati</taxon>
        <taxon>Bacteroidota</taxon>
        <taxon>Flavobacteriia</taxon>
        <taxon>Flavobacteriales</taxon>
        <taxon>Flavobacteriaceae</taxon>
        <taxon>Flavobacterium</taxon>
    </lineage>
</organism>
<sequence>MKKGFLFIALAMTVCSGFAQNGRTIRKGDEEVNDEYRGGISAKTVMLVPEDSLDHVLPGIPVERRIRFNPALQRYEGGIGTEWTPLGGGGEPQGLQETVENGGVYQSGTGIRFALGADGQDFQITKPAVNGGTAYQYVNNNLELSGEGVEQSTRVVSSIQNTAVNSLGVQSSSVLGVIAGLNPDGSAYSVWELIGSKDDSGETTSIRYYHDPSVESVDNSNGIEITDGVYNKGLVAKTEFPITEPLQYVYKKYVDDAITAGGGGSDTAQNVYGRGSEVILESSDSSTPKQIDHYVKNVFSFNKTAGTSVFNNGQLFSAEGNVYLTNDSGVIAAHSLAIGANITPADPYTFFRASLTDINNNILGINYNTVGTTRLTKGIEITDEIDETGITFKEDYSDNQVLDPKAATSTLAVKKLIAEAGLQGVLFSNPTAISQDEESSFTIQPLLGGSEEFPYVDFKSSGNLGGGRVTTQLGLDWNRFKIRKFKADGSEKVFDMEDENVHLHSYASDGSGSVLNLNDTGFGIGYTHSNSGTTTLSTRNPQTGISTGIFLPAAATSINYTLPVDVNGKTAGNDGKLVLTPGDIGAAEDTIVVKKSGESSQSIAGTLILGSGGVSITSGGKMNTNQDIEVVGSTKGFILESPDGTRYKLTVANGGTVTTTAMP</sequence>
<accession>A0A3S3R0Q7</accession>
<gene>
    <name evidence="2" type="ORF">EPI11_07730</name>
</gene>
<name>A0A3S3R0Q7_9FLAO</name>
<protein>
    <submittedName>
        <fullName evidence="2">Uncharacterized protein</fullName>
    </submittedName>
</protein>
<reference evidence="2 3" key="1">
    <citation type="submission" date="2019-01" db="EMBL/GenBank/DDBJ databases">
        <title>Flavobacterium sp. nov.,isolated from freshwater.</title>
        <authorList>
            <person name="Zhang R."/>
            <person name="Du Z.-J."/>
        </authorList>
    </citation>
    <scope>NUCLEOTIDE SEQUENCE [LARGE SCALE GENOMIC DNA]</scope>
    <source>
        <strain evidence="2 3">1E403</strain>
    </source>
</reference>
<keyword evidence="1" id="KW-0732">Signal</keyword>
<evidence type="ECO:0000313" key="2">
    <source>
        <dbReference type="EMBL" id="RWX00902.1"/>
    </source>
</evidence>
<dbReference type="Proteomes" id="UP000287527">
    <property type="component" value="Unassembled WGS sequence"/>
</dbReference>
<keyword evidence="3" id="KW-1185">Reference proteome</keyword>
<dbReference type="EMBL" id="SBII01000004">
    <property type="protein sequence ID" value="RWX00902.1"/>
    <property type="molecule type" value="Genomic_DNA"/>
</dbReference>
<feature type="chain" id="PRO_5018782749" evidence="1">
    <location>
        <begin position="20"/>
        <end position="663"/>
    </location>
</feature>
<feature type="signal peptide" evidence="1">
    <location>
        <begin position="1"/>
        <end position="19"/>
    </location>
</feature>
<proteinExistence type="predicted"/>
<comment type="caution">
    <text evidence="2">The sequence shown here is derived from an EMBL/GenBank/DDBJ whole genome shotgun (WGS) entry which is preliminary data.</text>
</comment>